<gene>
    <name evidence="1" type="ORF">ALGA_2918</name>
</gene>
<dbReference type="PANTHER" id="PTHR35190">
    <property type="entry name" value="PROTEIN DCD1B"/>
    <property type="match status" value="1"/>
</dbReference>
<dbReference type="PANTHER" id="PTHR35190:SF2">
    <property type="entry name" value="PROTEIN DCD1B"/>
    <property type="match status" value="1"/>
</dbReference>
<dbReference type="InterPro" id="IPR047803">
    <property type="entry name" value="DCD1A/B-like"/>
</dbReference>
<protein>
    <recommendedName>
        <fullName evidence="3">Tetratricopeptide repeat protein</fullName>
    </recommendedName>
</protein>
<proteinExistence type="predicted"/>
<sequence>MKIKQLLLLLICVFSSVLLFSQEYKYKDNDGVKTFHDGSMFIKEGVPFLTVKGESYEMGLQYGVLMNDQILELDVKVDSIVETFVGKFFLKKWIANKVLKSKIRKIEKRMPKEFLEELEGMAEGCDLNLKEVKTIAYFPQIFFDISCTSFVLKNEDGIVHGRNLDWPGIEIFTHYPLIVNYHRKGKIPTTILTFVSYPGAYTGMNHNGLSLSINMNGCPVPEGKKKSDYNTDMPMPYKLRQVMENADELSEVDEMFKNYSTHAWFITVGSKKDHSAAMYELTRGELIKNDMKGNMIAVTNLSLSDKGRFEYSPINMHSDLNIAREDKLKELNREIKNQDLVEKAYQMISSTEYYHLQHDPFYIAINNDMTVKSCIMDNTNNKIYFSYSERLAGLGQFLEYDITSGKVSVFKEAKVSPTLNDLNSKLAFFKWHRENFASGKKHDNEYYMALIKYAKSSKFEPAYKNRLIAVCYSNIGNQDKALEFANKYIENRPKYNSAYTTKINILNDFKDYKAVISTIDEMLKVAIVTPADQFYVKKDLVIAYDKLQVQSPDQKNIDRIRQLAKEITEEANKYFLAERIKKDLSQIDKIVAKYN</sequence>
<dbReference type="EMBL" id="AP018042">
    <property type="protein sequence ID" value="BAX81223.1"/>
    <property type="molecule type" value="Genomic_DNA"/>
</dbReference>
<evidence type="ECO:0000313" key="1">
    <source>
        <dbReference type="EMBL" id="BAX81223.1"/>
    </source>
</evidence>
<dbReference type="Gene3D" id="1.25.40.10">
    <property type="entry name" value="Tetratricopeptide repeat domain"/>
    <property type="match status" value="1"/>
</dbReference>
<keyword evidence="2" id="KW-1185">Reference proteome</keyword>
<reference evidence="2" key="2">
    <citation type="journal article" date="2020" name="Antonie Van Leeuwenhoek">
        <title>Labilibaculum antarcticum sp. nov., a novel facultative anaerobic, psychrotorelant bacterium isolated from marine sediment of Antarctica.</title>
        <authorList>
            <person name="Watanabe M."/>
            <person name="Kojima H."/>
            <person name="Fukui M."/>
        </authorList>
    </citation>
    <scope>NUCLEOTIDE SEQUENCE [LARGE SCALE GENOMIC DNA]</scope>
    <source>
        <strain evidence="2">SPP2</strain>
    </source>
</reference>
<dbReference type="Proteomes" id="UP000218267">
    <property type="component" value="Chromosome"/>
</dbReference>
<name>A0A1Y1CMH5_9BACT</name>
<dbReference type="Gene3D" id="3.60.60.10">
    <property type="entry name" value="Penicillin V Acylase, Chain A"/>
    <property type="match status" value="1"/>
</dbReference>
<organism evidence="1 2">
    <name type="scientific">Labilibaculum antarcticum</name>
    <dbReference type="NCBI Taxonomy" id="1717717"/>
    <lineage>
        <taxon>Bacteria</taxon>
        <taxon>Pseudomonadati</taxon>
        <taxon>Bacteroidota</taxon>
        <taxon>Bacteroidia</taxon>
        <taxon>Marinilabiliales</taxon>
        <taxon>Marinifilaceae</taxon>
        <taxon>Labilibaculum</taxon>
    </lineage>
</organism>
<dbReference type="KEGG" id="mbas:ALGA_2918"/>
<evidence type="ECO:0008006" key="3">
    <source>
        <dbReference type="Google" id="ProtNLM"/>
    </source>
</evidence>
<dbReference type="NCBIfam" id="NF040521">
    <property type="entry name" value="C45_proenzyme"/>
    <property type="match status" value="1"/>
</dbReference>
<dbReference type="InterPro" id="IPR047794">
    <property type="entry name" value="C45_proenzyme-like"/>
</dbReference>
<dbReference type="RefSeq" id="WP_096430356.1">
    <property type="nucleotide sequence ID" value="NZ_AP018042.1"/>
</dbReference>
<evidence type="ECO:0000313" key="2">
    <source>
        <dbReference type="Proteomes" id="UP000218267"/>
    </source>
</evidence>
<reference evidence="1 2" key="1">
    <citation type="journal article" date="2018" name="Mar. Genomics">
        <title>Complete genome sequence of Marinifilaceae bacterium strain SPP2, isolated from the Antarctic marine sediment.</title>
        <authorList>
            <person name="Watanabe M."/>
            <person name="Kojima H."/>
            <person name="Fukui M."/>
        </authorList>
    </citation>
    <scope>NUCLEOTIDE SEQUENCE [LARGE SCALE GENOMIC DNA]</scope>
    <source>
        <strain evidence="1 2">SPP2</strain>
    </source>
</reference>
<dbReference type="SUPFAM" id="SSF48452">
    <property type="entry name" value="TPR-like"/>
    <property type="match status" value="1"/>
</dbReference>
<dbReference type="OrthoDB" id="5480874at2"/>
<dbReference type="AlphaFoldDB" id="A0A1Y1CMH5"/>
<dbReference type="InterPro" id="IPR011990">
    <property type="entry name" value="TPR-like_helical_dom_sf"/>
</dbReference>
<accession>A0A1Y1CMH5</accession>